<feature type="transmembrane region" description="Helical" evidence="1">
    <location>
        <begin position="280"/>
        <end position="306"/>
    </location>
</feature>
<dbReference type="AlphaFoldDB" id="H2C9V7"/>
<keyword evidence="1" id="KW-1133">Transmembrane helix</keyword>
<proteinExistence type="predicted"/>
<accession>H2C9V7</accession>
<dbReference type="HOGENOM" id="CLU_405793_0_0_2"/>
<feature type="transmembrane region" description="Helical" evidence="1">
    <location>
        <begin position="143"/>
        <end position="160"/>
    </location>
</feature>
<organism evidence="2 3">
    <name type="scientific">Metallosphaera yellowstonensis MK1</name>
    <dbReference type="NCBI Taxonomy" id="671065"/>
    <lineage>
        <taxon>Archaea</taxon>
        <taxon>Thermoproteota</taxon>
        <taxon>Thermoprotei</taxon>
        <taxon>Sulfolobales</taxon>
        <taxon>Sulfolobaceae</taxon>
        <taxon>Metallosphaera</taxon>
    </lineage>
</organism>
<name>H2C9V7_9CREN</name>
<protein>
    <submittedName>
        <fullName evidence="2">Uncharacterized protein</fullName>
    </submittedName>
</protein>
<feature type="transmembrane region" description="Helical" evidence="1">
    <location>
        <begin position="12"/>
        <end position="36"/>
    </location>
</feature>
<dbReference type="Proteomes" id="UP000003980">
    <property type="component" value="Unassembled WGS sequence"/>
</dbReference>
<keyword evidence="1" id="KW-0812">Transmembrane</keyword>
<keyword evidence="3" id="KW-1185">Reference proteome</keyword>
<feature type="transmembrane region" description="Helical" evidence="1">
    <location>
        <begin position="119"/>
        <end position="137"/>
    </location>
</feature>
<feature type="transmembrane region" description="Helical" evidence="1">
    <location>
        <begin position="94"/>
        <end position="112"/>
    </location>
</feature>
<dbReference type="RefSeq" id="WP_009075860.1">
    <property type="nucleotide sequence ID" value="NZ_JH597770.1"/>
</dbReference>
<evidence type="ECO:0000313" key="2">
    <source>
        <dbReference type="EMBL" id="EHP68933.1"/>
    </source>
</evidence>
<reference evidence="2 3" key="1">
    <citation type="submission" date="2012-01" db="EMBL/GenBank/DDBJ databases">
        <title>Improved High-Quality Draft sequence of Metallosphaera yellowstonensis MK1.</title>
        <authorList>
            <consortium name="US DOE Joint Genome Institute"/>
            <person name="Lucas S."/>
            <person name="Han J."/>
            <person name="Cheng J.-F."/>
            <person name="Goodwin L."/>
            <person name="Pitluck S."/>
            <person name="Peters L."/>
            <person name="Teshima H."/>
            <person name="Detter J.C."/>
            <person name="Han C."/>
            <person name="Tapia R."/>
            <person name="Land M."/>
            <person name="Hauser L."/>
            <person name="Kyrpides N."/>
            <person name="Kozubal M."/>
            <person name="Macur R.E."/>
            <person name="Jay Z."/>
            <person name="Inskeep W."/>
            <person name="Woyke T."/>
        </authorList>
    </citation>
    <scope>NUCLEOTIDE SEQUENCE [LARGE SCALE GENOMIC DNA]</scope>
    <source>
        <strain evidence="2 3">MK1</strain>
    </source>
</reference>
<dbReference type="OrthoDB" id="34781at2157"/>
<dbReference type="STRING" id="671065.MetMK1DRAFT_00033820"/>
<feature type="transmembrane region" description="Helical" evidence="1">
    <location>
        <begin position="167"/>
        <end position="183"/>
    </location>
</feature>
<feature type="transmembrane region" description="Helical" evidence="1">
    <location>
        <begin position="388"/>
        <end position="413"/>
    </location>
</feature>
<feature type="transmembrane region" description="Helical" evidence="1">
    <location>
        <begin position="218"/>
        <end position="238"/>
    </location>
</feature>
<keyword evidence="1" id="KW-0472">Membrane</keyword>
<dbReference type="EMBL" id="JH597770">
    <property type="protein sequence ID" value="EHP68933.1"/>
    <property type="molecule type" value="Genomic_DNA"/>
</dbReference>
<sequence length="677" mass="75955">MKLSDNWVTGNSDLLVTLILDFILFHNLVTGGYIGYADMTTIPAFIGSPDLPGILASLSGISYFPPIFQVPLDAGLTVVQVLYSLVFGTYSANLLYYSWLVFYSLGLVFLLRNLTQNKGLIILGTAVGLVNPGVLNVIRDSPLTLYIGPIPWFIAFYYRYRILRRSRLNLLLSLLPLTILSIYGPGIPALLLSLISVEMFAFLRQGQVRDKIVSSLKSVALVLFFFTVFHLNVLYLVLTGGPQLDTYREAENHLVTNYGILSFNLIQQLEFNVLSNKFNYYYISLLSWASTTFSQLIAVLLLIYGLISIVLLLRSKNFFPLIFFSLSVALVSYAQNYLDLYQTITHTFPIFAGVDPSEYNPLMGVFLAMATTSFKTQVKPMVFRLIHYLPLVLIIFLTLLSGVVMEANLAVVWNHVNLPQSVEQGYQTLYAGIQGETVISVPPIDRFYFPFYTYNGTVYGLRNPEPCVPPVFPLLAYPKSAVVIDSLPSVANLENPYVELYYTLFIGNTTGFQYYSTILNVQRIFWIGPSVNFNKLYTPYYVANLTMLENRTGFHVIADYGDFAILGSNNDPTYKLLIRGPLVEIYPLRNVTSVVTPVGYGTQVIVNGYSVRDYGGVVEVVSSHPLRPFTLTSNYVIFNLITDSAIIVFYLVLLVSLFKVVWSRSSVRESKALSSDP</sequence>
<evidence type="ECO:0000256" key="1">
    <source>
        <dbReference type="SAM" id="Phobius"/>
    </source>
</evidence>
<evidence type="ECO:0000313" key="3">
    <source>
        <dbReference type="Proteomes" id="UP000003980"/>
    </source>
</evidence>
<dbReference type="eggNOG" id="arCOG09709">
    <property type="taxonomic scope" value="Archaea"/>
</dbReference>
<feature type="transmembrane region" description="Helical" evidence="1">
    <location>
        <begin position="42"/>
        <end position="63"/>
    </location>
</feature>
<feature type="transmembrane region" description="Helical" evidence="1">
    <location>
        <begin position="318"/>
        <end position="338"/>
    </location>
</feature>
<feature type="transmembrane region" description="Helical" evidence="1">
    <location>
        <begin position="635"/>
        <end position="662"/>
    </location>
</feature>
<gene>
    <name evidence="2" type="ORF">MetMK1DRAFT_00033820</name>
</gene>